<feature type="transmembrane region" description="Helical" evidence="2">
    <location>
        <begin position="59"/>
        <end position="78"/>
    </location>
</feature>
<evidence type="ECO:0000313" key="4">
    <source>
        <dbReference type="EMBL" id="MCL1630729.1"/>
    </source>
</evidence>
<dbReference type="Pfam" id="PF13559">
    <property type="entry name" value="DUF4129"/>
    <property type="match status" value="1"/>
</dbReference>
<evidence type="ECO:0000256" key="1">
    <source>
        <dbReference type="SAM" id="MobiDB-lite"/>
    </source>
</evidence>
<dbReference type="EMBL" id="JAMAST010000001">
    <property type="protein sequence ID" value="MCL1630729.1"/>
    <property type="molecule type" value="Genomic_DNA"/>
</dbReference>
<feature type="transmembrane region" description="Helical" evidence="2">
    <location>
        <begin position="163"/>
        <end position="179"/>
    </location>
</feature>
<dbReference type="InterPro" id="IPR025403">
    <property type="entry name" value="TgpA-like_C"/>
</dbReference>
<dbReference type="Pfam" id="PF11992">
    <property type="entry name" value="TgpA_N"/>
    <property type="match status" value="1"/>
</dbReference>
<accession>A0ABT0M7B8</accession>
<dbReference type="SMART" id="SM00460">
    <property type="entry name" value="TGc"/>
    <property type="match status" value="1"/>
</dbReference>
<feature type="transmembrane region" description="Helical" evidence="2">
    <location>
        <begin position="140"/>
        <end position="157"/>
    </location>
</feature>
<keyword evidence="2" id="KW-0812">Transmembrane</keyword>
<organism evidence="4 5">
    <name type="scientific">Sporolactobacillus mangiferae</name>
    <dbReference type="NCBI Taxonomy" id="2940498"/>
    <lineage>
        <taxon>Bacteria</taxon>
        <taxon>Bacillati</taxon>
        <taxon>Bacillota</taxon>
        <taxon>Bacilli</taxon>
        <taxon>Bacillales</taxon>
        <taxon>Sporolactobacillaceae</taxon>
        <taxon>Sporolactobacillus</taxon>
    </lineage>
</organism>
<proteinExistence type="predicted"/>
<name>A0ABT0M7B8_9BACL</name>
<feature type="region of interest" description="Disordered" evidence="1">
    <location>
        <begin position="552"/>
        <end position="627"/>
    </location>
</feature>
<sequence>MNRSMMIQLMNAVMYGLAGLLLWLCSRPLVELTILNSKILLIVFIAIMLLFFYFKMPVWICFMTCGLLILYAMHFYFFTNDPLFGPVWLAQFTGSIVQSVGSVWRGEVVEASDLFSAFLFFILFGMILFAIRYWLKKGRLILFSLLAMFSAALIDTFTFYDGSRPIVLIAVVALLMLVFRKWQRFMVEGTEADEPKGHLPWLSVTGLAMAAILFAALLFPKPDSQWSGPSDYLSGFGFTLFQNGSFFSSGQRIGYDEDDSRLGGSLAMDQTPLFTASVSSDPGYWRVAHKDRYTGRGWSNDTPLYIQVPASGETISLLSLYEKNTKTNQQTAILRFDRSSPAILPFTGEPTHVAVAGRNLKVELSTGQLKTENEQKAASEHLVFAEPVYRKSQLRKTDVPPDSKAIRNRYLQLPSKLPNRVRALGQRLTSGHDNRYDQVRAVVDYLRSSRFRYATDQIPRPSRGQDYVDQFLFSTRVGYCDNFSTAMVVLLRSAGIPARWVKGFTAGEYQGQVQETVNGEKKSLNKYQITNADAHSWGEVYFPGSGWVPFEPTPSFNDPSQFASNASTNRGSGTDDVQQQSEDSASSQPDASSSRTQQQEKQSEQQSAGQSDVQQGKGQSTDEPQNTSHITINWTRAVQGLLVVFVAGMAAAWLTRRRWLRALYKRKIMNDPLGSSSDFQHTYQLLLRLLQLNGVRRKNSETLREFAMRVTEGRSRNALLLLTRQYERMLYLQDHTFTDQDAVRAKRQFRHLIVDSNRVSEHQESRRKAD</sequence>
<dbReference type="Pfam" id="PF01841">
    <property type="entry name" value="Transglut_core"/>
    <property type="match status" value="1"/>
</dbReference>
<keyword evidence="2" id="KW-1133">Transmembrane helix</keyword>
<dbReference type="Proteomes" id="UP001203004">
    <property type="component" value="Unassembled WGS sequence"/>
</dbReference>
<feature type="compositionally biased region" description="Polar residues" evidence="1">
    <location>
        <begin position="612"/>
        <end position="627"/>
    </location>
</feature>
<reference evidence="4 5" key="1">
    <citation type="submission" date="2022-05" db="EMBL/GenBank/DDBJ databases">
        <title>Sporolactobacillus sp nov CPB3-1, isolated from tree bark (Mangifera indica L.).</title>
        <authorList>
            <person name="Phuengjayaem S."/>
            <person name="Tanasupawat S."/>
        </authorList>
    </citation>
    <scope>NUCLEOTIDE SEQUENCE [LARGE SCALE GENOMIC DNA]</scope>
    <source>
        <strain evidence="4 5">CPB3-1</strain>
    </source>
</reference>
<evidence type="ECO:0000259" key="3">
    <source>
        <dbReference type="SMART" id="SM00460"/>
    </source>
</evidence>
<gene>
    <name evidence="4" type="ORF">M3N64_02010</name>
</gene>
<dbReference type="SUPFAM" id="SSF54001">
    <property type="entry name" value="Cysteine proteinases"/>
    <property type="match status" value="1"/>
</dbReference>
<evidence type="ECO:0000256" key="2">
    <source>
        <dbReference type="SAM" id="Phobius"/>
    </source>
</evidence>
<dbReference type="Gene3D" id="3.10.620.30">
    <property type="match status" value="1"/>
</dbReference>
<feature type="transmembrane region" description="Helical" evidence="2">
    <location>
        <begin position="199"/>
        <end position="219"/>
    </location>
</feature>
<dbReference type="PANTHER" id="PTHR42736">
    <property type="entry name" value="PROTEIN-GLUTAMINE GAMMA-GLUTAMYLTRANSFERASE"/>
    <property type="match status" value="1"/>
</dbReference>
<dbReference type="PANTHER" id="PTHR42736:SF1">
    <property type="entry name" value="PROTEIN-GLUTAMINE GAMMA-GLUTAMYLTRANSFERASE"/>
    <property type="match status" value="1"/>
</dbReference>
<feature type="transmembrane region" description="Helical" evidence="2">
    <location>
        <begin position="35"/>
        <end position="54"/>
    </location>
</feature>
<feature type="compositionally biased region" description="Low complexity" evidence="1">
    <location>
        <begin position="575"/>
        <end position="611"/>
    </location>
</feature>
<dbReference type="InterPro" id="IPR002931">
    <property type="entry name" value="Transglutaminase-like"/>
</dbReference>
<protein>
    <submittedName>
        <fullName evidence="4">DUF3488 and transglutaminase-like domain-containing protein</fullName>
    </submittedName>
</protein>
<dbReference type="InterPro" id="IPR021878">
    <property type="entry name" value="TgpA_N"/>
</dbReference>
<comment type="caution">
    <text evidence="4">The sequence shown here is derived from an EMBL/GenBank/DDBJ whole genome shotgun (WGS) entry which is preliminary data.</text>
</comment>
<dbReference type="RefSeq" id="WP_249096571.1">
    <property type="nucleotide sequence ID" value="NZ_JAMAST010000001.1"/>
</dbReference>
<feature type="domain" description="Transglutaminase-like" evidence="3">
    <location>
        <begin position="472"/>
        <end position="554"/>
    </location>
</feature>
<dbReference type="InterPro" id="IPR052901">
    <property type="entry name" value="Bact_TGase-like"/>
</dbReference>
<feature type="transmembrane region" description="Helical" evidence="2">
    <location>
        <begin position="12"/>
        <end position="29"/>
    </location>
</feature>
<keyword evidence="2" id="KW-0472">Membrane</keyword>
<feature type="compositionally biased region" description="Polar residues" evidence="1">
    <location>
        <begin position="554"/>
        <end position="572"/>
    </location>
</feature>
<feature type="transmembrane region" description="Helical" evidence="2">
    <location>
        <begin position="114"/>
        <end position="135"/>
    </location>
</feature>
<evidence type="ECO:0000313" key="5">
    <source>
        <dbReference type="Proteomes" id="UP001203004"/>
    </source>
</evidence>
<dbReference type="InterPro" id="IPR038765">
    <property type="entry name" value="Papain-like_cys_pep_sf"/>
</dbReference>
<keyword evidence="5" id="KW-1185">Reference proteome</keyword>